<accession>A0A5J9USU5</accession>
<organism evidence="1 2">
    <name type="scientific">Eragrostis curvula</name>
    <name type="common">weeping love grass</name>
    <dbReference type="NCBI Taxonomy" id="38414"/>
    <lineage>
        <taxon>Eukaryota</taxon>
        <taxon>Viridiplantae</taxon>
        <taxon>Streptophyta</taxon>
        <taxon>Embryophyta</taxon>
        <taxon>Tracheophyta</taxon>
        <taxon>Spermatophyta</taxon>
        <taxon>Magnoliopsida</taxon>
        <taxon>Liliopsida</taxon>
        <taxon>Poales</taxon>
        <taxon>Poaceae</taxon>
        <taxon>PACMAD clade</taxon>
        <taxon>Chloridoideae</taxon>
        <taxon>Eragrostideae</taxon>
        <taxon>Eragrostidinae</taxon>
        <taxon>Eragrostis</taxon>
    </lineage>
</organism>
<dbReference type="Proteomes" id="UP000324897">
    <property type="component" value="Chromosome 2"/>
</dbReference>
<dbReference type="Gramene" id="TVU26686">
    <property type="protein sequence ID" value="TVU26686"/>
    <property type="gene ID" value="EJB05_29242"/>
</dbReference>
<dbReference type="AlphaFoldDB" id="A0A5J9USU5"/>
<name>A0A5J9USU5_9POAL</name>
<sequence length="79" mass="8679">MVKHCHIEYRRGKLMAMGAYQRTSAPVTENLSALLSFTGNIMGEVRAVNCMRGELSLLHELEEGIQGGVQSVALQSETE</sequence>
<dbReference type="EMBL" id="RWGY01000013">
    <property type="protein sequence ID" value="TVU26686.1"/>
    <property type="molecule type" value="Genomic_DNA"/>
</dbReference>
<proteinExistence type="predicted"/>
<reference evidence="1 2" key="1">
    <citation type="journal article" date="2019" name="Sci. Rep.">
        <title>A high-quality genome of Eragrostis curvula grass provides insights into Poaceae evolution and supports new strategies to enhance forage quality.</title>
        <authorList>
            <person name="Carballo J."/>
            <person name="Santos B.A.C.M."/>
            <person name="Zappacosta D."/>
            <person name="Garbus I."/>
            <person name="Selva J.P."/>
            <person name="Gallo C.A."/>
            <person name="Diaz A."/>
            <person name="Albertini E."/>
            <person name="Caccamo M."/>
            <person name="Echenique V."/>
        </authorList>
    </citation>
    <scope>NUCLEOTIDE SEQUENCE [LARGE SCALE GENOMIC DNA]</scope>
    <source>
        <strain evidence="2">cv. Victoria</strain>
        <tissue evidence="1">Leaf</tissue>
    </source>
</reference>
<comment type="caution">
    <text evidence="1">The sequence shown here is derived from an EMBL/GenBank/DDBJ whole genome shotgun (WGS) entry which is preliminary data.</text>
</comment>
<evidence type="ECO:0000313" key="2">
    <source>
        <dbReference type="Proteomes" id="UP000324897"/>
    </source>
</evidence>
<protein>
    <submittedName>
        <fullName evidence="1">Uncharacterized protein</fullName>
    </submittedName>
</protein>
<evidence type="ECO:0000313" key="1">
    <source>
        <dbReference type="EMBL" id="TVU26686.1"/>
    </source>
</evidence>
<gene>
    <name evidence="1" type="ORF">EJB05_29242</name>
</gene>
<keyword evidence="2" id="KW-1185">Reference proteome</keyword>